<dbReference type="GO" id="GO:0006813">
    <property type="term" value="P:potassium ion transport"/>
    <property type="evidence" value="ECO:0007669"/>
    <property type="project" value="UniProtKB-KW"/>
</dbReference>
<comment type="subcellular location">
    <subcellularLocation>
        <location evidence="1">Membrane</location>
        <topology evidence="1">Multi-pass membrane protein</topology>
    </subcellularLocation>
</comment>
<evidence type="ECO:0000256" key="2">
    <source>
        <dbReference type="ARBA" id="ARBA00022448"/>
    </source>
</evidence>
<dbReference type="EMBL" id="MVGT01002007">
    <property type="protein sequence ID" value="OVA10325.1"/>
    <property type="molecule type" value="Genomic_DNA"/>
</dbReference>
<feature type="transmembrane region" description="Helical" evidence="10">
    <location>
        <begin position="102"/>
        <end position="121"/>
    </location>
</feature>
<evidence type="ECO:0000259" key="11">
    <source>
        <dbReference type="Pfam" id="PF00999"/>
    </source>
</evidence>
<gene>
    <name evidence="12" type="ORF">BVC80_8633g1</name>
</gene>
<sequence length="328" mass="36301">MILGPSILGKLATYFGWNLFPVGSLVLLESTGILGLMYYFFVLGLTMDLNVIKSTWKKGILLAFADLAVTTLIAIITYSVLRPKEVLLGNKYKIQNFTRPRAILGVAASMMGFPVLNRILVQLRLSNTEIGRIATSCSIVETTFALLLLPIIRALTPLKQNKLDILNNDITGVKFDPAKLEHHMQMSPFWVYLSIAGFIIVCFVVVRPVIQFVVRQTPDGESFSDFFVTCILAGVTFCGFLADLYCPHLVFGPFLLGLVISRGPLGTTLIAKIEDIAYGIMLPLYFAVIGLRTHLGAIIWKLRGSSSSHRLPTLQDAISRWDNSWIAS</sequence>
<dbReference type="GO" id="GO:1902600">
    <property type="term" value="P:proton transmembrane transport"/>
    <property type="evidence" value="ECO:0007669"/>
    <property type="project" value="InterPro"/>
</dbReference>
<dbReference type="InParanoid" id="A0A200QIS1"/>
<feature type="transmembrane region" description="Helical" evidence="10">
    <location>
        <begin position="249"/>
        <end position="270"/>
    </location>
</feature>
<feature type="transmembrane region" description="Helical" evidence="10">
    <location>
        <begin position="133"/>
        <end position="152"/>
    </location>
</feature>
<keyword evidence="4 10" id="KW-0812">Transmembrane</keyword>
<feature type="transmembrane region" description="Helical" evidence="10">
    <location>
        <begin position="222"/>
        <end position="242"/>
    </location>
</feature>
<name>A0A200QIS1_MACCD</name>
<evidence type="ECO:0000256" key="4">
    <source>
        <dbReference type="ARBA" id="ARBA00022692"/>
    </source>
</evidence>
<evidence type="ECO:0000256" key="10">
    <source>
        <dbReference type="SAM" id="Phobius"/>
    </source>
</evidence>
<feature type="transmembrane region" description="Helical" evidence="10">
    <location>
        <begin position="60"/>
        <end position="81"/>
    </location>
</feature>
<dbReference type="GO" id="GO:0006885">
    <property type="term" value="P:regulation of pH"/>
    <property type="evidence" value="ECO:0007669"/>
    <property type="project" value="TreeGrafter"/>
</dbReference>
<evidence type="ECO:0000256" key="1">
    <source>
        <dbReference type="ARBA" id="ARBA00004141"/>
    </source>
</evidence>
<dbReference type="AlphaFoldDB" id="A0A200QIS1"/>
<dbReference type="PANTHER" id="PTHR32468">
    <property type="entry name" value="CATION/H + ANTIPORTER"/>
    <property type="match status" value="1"/>
</dbReference>
<dbReference type="Gene3D" id="1.20.1530.20">
    <property type="match status" value="1"/>
</dbReference>
<organism evidence="12 13">
    <name type="scientific">Macleaya cordata</name>
    <name type="common">Five-seeded plume-poppy</name>
    <name type="synonym">Bocconia cordata</name>
    <dbReference type="NCBI Taxonomy" id="56857"/>
    <lineage>
        <taxon>Eukaryota</taxon>
        <taxon>Viridiplantae</taxon>
        <taxon>Streptophyta</taxon>
        <taxon>Embryophyta</taxon>
        <taxon>Tracheophyta</taxon>
        <taxon>Spermatophyta</taxon>
        <taxon>Magnoliopsida</taxon>
        <taxon>Ranunculales</taxon>
        <taxon>Papaveraceae</taxon>
        <taxon>Papaveroideae</taxon>
        <taxon>Macleaya</taxon>
    </lineage>
</organism>
<keyword evidence="6 10" id="KW-1133">Transmembrane helix</keyword>
<feature type="domain" description="Cation/H+ exchanger transmembrane" evidence="11">
    <location>
        <begin position="2"/>
        <end position="298"/>
    </location>
</feature>
<dbReference type="OrthoDB" id="2687058at2759"/>
<keyword evidence="3" id="KW-0633">Potassium transport</keyword>
<keyword evidence="2" id="KW-0813">Transport</keyword>
<keyword evidence="5" id="KW-0630">Potassium</keyword>
<dbReference type="InterPro" id="IPR006153">
    <property type="entry name" value="Cation/H_exchanger_TM"/>
</dbReference>
<keyword evidence="13" id="KW-1185">Reference proteome</keyword>
<reference evidence="12 13" key="1">
    <citation type="journal article" date="2017" name="Mol. Plant">
        <title>The Genome of Medicinal Plant Macleaya cordata Provides New Insights into Benzylisoquinoline Alkaloids Metabolism.</title>
        <authorList>
            <person name="Liu X."/>
            <person name="Liu Y."/>
            <person name="Huang P."/>
            <person name="Ma Y."/>
            <person name="Qing Z."/>
            <person name="Tang Q."/>
            <person name="Cao H."/>
            <person name="Cheng P."/>
            <person name="Zheng Y."/>
            <person name="Yuan Z."/>
            <person name="Zhou Y."/>
            <person name="Liu J."/>
            <person name="Tang Z."/>
            <person name="Zhuo Y."/>
            <person name="Zhang Y."/>
            <person name="Yu L."/>
            <person name="Huang J."/>
            <person name="Yang P."/>
            <person name="Peng Q."/>
            <person name="Zhang J."/>
            <person name="Jiang W."/>
            <person name="Zhang Z."/>
            <person name="Lin K."/>
            <person name="Ro D.K."/>
            <person name="Chen X."/>
            <person name="Xiong X."/>
            <person name="Shang Y."/>
            <person name="Huang S."/>
            <person name="Zeng J."/>
        </authorList>
    </citation>
    <scope>NUCLEOTIDE SEQUENCE [LARGE SCALE GENOMIC DNA]</scope>
    <source>
        <strain evidence="13">cv. BLH2017</strain>
        <tissue evidence="12">Root</tissue>
    </source>
</reference>
<evidence type="ECO:0000313" key="13">
    <source>
        <dbReference type="Proteomes" id="UP000195402"/>
    </source>
</evidence>
<comment type="caution">
    <text evidence="12">The sequence shown here is derived from an EMBL/GenBank/DDBJ whole genome shotgun (WGS) entry which is preliminary data.</text>
</comment>
<evidence type="ECO:0000256" key="8">
    <source>
        <dbReference type="ARBA" id="ARBA00023136"/>
    </source>
</evidence>
<dbReference type="Proteomes" id="UP000195402">
    <property type="component" value="Unassembled WGS sequence"/>
</dbReference>
<keyword evidence="7" id="KW-0406">Ion transport</keyword>
<dbReference type="InterPro" id="IPR038770">
    <property type="entry name" value="Na+/solute_symporter_sf"/>
</dbReference>
<dbReference type="STRING" id="56857.A0A200QIS1"/>
<feature type="transmembrane region" description="Helical" evidence="10">
    <location>
        <begin position="12"/>
        <end position="40"/>
    </location>
</feature>
<feature type="transmembrane region" description="Helical" evidence="10">
    <location>
        <begin position="276"/>
        <end position="300"/>
    </location>
</feature>
<protein>
    <submittedName>
        <fullName evidence="12">Cation/H+ exchanger</fullName>
    </submittedName>
</protein>
<dbReference type="GO" id="GO:0015297">
    <property type="term" value="F:antiporter activity"/>
    <property type="evidence" value="ECO:0007669"/>
    <property type="project" value="InterPro"/>
</dbReference>
<evidence type="ECO:0000256" key="7">
    <source>
        <dbReference type="ARBA" id="ARBA00023065"/>
    </source>
</evidence>
<feature type="transmembrane region" description="Helical" evidence="10">
    <location>
        <begin position="189"/>
        <end position="210"/>
    </location>
</feature>
<comment type="similarity">
    <text evidence="9">Belongs to the monovalent cation:proton antiporter 2 (CPA2) transporter (TC 2.A.37) family. CHX (TC 2.A.37.4) subfamily.</text>
</comment>
<dbReference type="GO" id="GO:0016020">
    <property type="term" value="C:membrane"/>
    <property type="evidence" value="ECO:0007669"/>
    <property type="project" value="UniProtKB-SubCell"/>
</dbReference>
<evidence type="ECO:0000256" key="3">
    <source>
        <dbReference type="ARBA" id="ARBA00022538"/>
    </source>
</evidence>
<dbReference type="PANTHER" id="PTHR32468:SF164">
    <property type="entry name" value="OS05G0485000 PROTEIN"/>
    <property type="match status" value="1"/>
</dbReference>
<evidence type="ECO:0000256" key="5">
    <source>
        <dbReference type="ARBA" id="ARBA00022958"/>
    </source>
</evidence>
<dbReference type="GO" id="GO:0012505">
    <property type="term" value="C:endomembrane system"/>
    <property type="evidence" value="ECO:0007669"/>
    <property type="project" value="TreeGrafter"/>
</dbReference>
<evidence type="ECO:0000313" key="12">
    <source>
        <dbReference type="EMBL" id="OVA10325.1"/>
    </source>
</evidence>
<dbReference type="Pfam" id="PF00999">
    <property type="entry name" value="Na_H_Exchanger"/>
    <property type="match status" value="1"/>
</dbReference>
<dbReference type="InterPro" id="IPR050794">
    <property type="entry name" value="CPA2_transporter"/>
</dbReference>
<evidence type="ECO:0000256" key="6">
    <source>
        <dbReference type="ARBA" id="ARBA00022989"/>
    </source>
</evidence>
<proteinExistence type="inferred from homology"/>
<dbReference type="OMA" id="QQLWHIS"/>
<evidence type="ECO:0000256" key="9">
    <source>
        <dbReference type="ARBA" id="ARBA00038341"/>
    </source>
</evidence>
<keyword evidence="8 10" id="KW-0472">Membrane</keyword>
<accession>A0A200QIS1</accession>